<dbReference type="SUPFAM" id="SSF53098">
    <property type="entry name" value="Ribonuclease H-like"/>
    <property type="match status" value="1"/>
</dbReference>
<dbReference type="Ensembl" id="ENSPKIT00000004985.1">
    <property type="protein sequence ID" value="ENSPKIP00000024281.1"/>
    <property type="gene ID" value="ENSPKIG00000007600.1"/>
</dbReference>
<feature type="region of interest" description="Disordered" evidence="1">
    <location>
        <begin position="205"/>
        <end position="243"/>
    </location>
</feature>
<evidence type="ECO:0000313" key="3">
    <source>
        <dbReference type="Ensembl" id="ENSPKIP00000024281.1"/>
    </source>
</evidence>
<dbReference type="Gene3D" id="3.30.420.10">
    <property type="entry name" value="Ribonuclease H-like superfamily/Ribonuclease H"/>
    <property type="match status" value="1"/>
</dbReference>
<dbReference type="GeneTree" id="ENSGT00490000044642"/>
<evidence type="ECO:0000259" key="2">
    <source>
        <dbReference type="PROSITE" id="PS50994"/>
    </source>
</evidence>
<dbReference type="InterPro" id="IPR012337">
    <property type="entry name" value="RNaseH-like_sf"/>
</dbReference>
<proteinExistence type="predicted"/>
<dbReference type="GO" id="GO:0015074">
    <property type="term" value="P:DNA integration"/>
    <property type="evidence" value="ECO:0007669"/>
    <property type="project" value="InterPro"/>
</dbReference>
<dbReference type="GO" id="GO:0003676">
    <property type="term" value="F:nucleic acid binding"/>
    <property type="evidence" value="ECO:0007669"/>
    <property type="project" value="InterPro"/>
</dbReference>
<feature type="domain" description="Integrase catalytic" evidence="2">
    <location>
        <begin position="1"/>
        <end position="162"/>
    </location>
</feature>
<sequence length="243" mass="27334">MALLSSTSSSCVITHAKSIFARHGILHTVMSDNGPCFSSKEWQAFAEVYDIKHVTSSPLYAQSNGKAEKGVHILKQLLKMASDSNSDPYVVLLSYRASPPECGLSPGELLMKRKLRTTLPNCLKRKTHSKLEHKLKQQNIMQKIFYDRTAKQLPPLYRNNSVRIESPEGWVTKATVLQEVAPQSYTVKTREGQIIRRNQHSLLKTPGTSDTICPSPENKTDTHTETHTNTHTSNEIKPERLNL</sequence>
<evidence type="ECO:0000256" key="1">
    <source>
        <dbReference type="SAM" id="MobiDB-lite"/>
    </source>
</evidence>
<dbReference type="PANTHER" id="PTHR37984">
    <property type="entry name" value="PROTEIN CBG26694"/>
    <property type="match status" value="1"/>
</dbReference>
<dbReference type="Proteomes" id="UP000261540">
    <property type="component" value="Unplaced"/>
</dbReference>
<dbReference type="AlphaFoldDB" id="A0A3B3S2K7"/>
<dbReference type="InterPro" id="IPR001584">
    <property type="entry name" value="Integrase_cat-core"/>
</dbReference>
<protein>
    <recommendedName>
        <fullName evidence="2">Integrase catalytic domain-containing protein</fullName>
    </recommendedName>
</protein>
<reference evidence="3" key="1">
    <citation type="submission" date="2025-08" db="UniProtKB">
        <authorList>
            <consortium name="Ensembl"/>
        </authorList>
    </citation>
    <scope>IDENTIFICATION</scope>
</reference>
<keyword evidence="4" id="KW-1185">Reference proteome</keyword>
<dbReference type="InterPro" id="IPR036397">
    <property type="entry name" value="RNaseH_sf"/>
</dbReference>
<dbReference type="InterPro" id="IPR050951">
    <property type="entry name" value="Retrovirus_Pol_polyprotein"/>
</dbReference>
<dbReference type="PROSITE" id="PS50994">
    <property type="entry name" value="INTEGRASE"/>
    <property type="match status" value="1"/>
</dbReference>
<evidence type="ECO:0000313" key="4">
    <source>
        <dbReference type="Proteomes" id="UP000261540"/>
    </source>
</evidence>
<organism evidence="3 4">
    <name type="scientific">Paramormyrops kingsleyae</name>
    <dbReference type="NCBI Taxonomy" id="1676925"/>
    <lineage>
        <taxon>Eukaryota</taxon>
        <taxon>Metazoa</taxon>
        <taxon>Chordata</taxon>
        <taxon>Craniata</taxon>
        <taxon>Vertebrata</taxon>
        <taxon>Euteleostomi</taxon>
        <taxon>Actinopterygii</taxon>
        <taxon>Neopterygii</taxon>
        <taxon>Teleostei</taxon>
        <taxon>Osteoglossocephala</taxon>
        <taxon>Osteoglossomorpha</taxon>
        <taxon>Osteoglossiformes</taxon>
        <taxon>Mormyridae</taxon>
        <taxon>Paramormyrops</taxon>
    </lineage>
</organism>
<dbReference type="STRING" id="1676925.ENSPKIP00000024281"/>
<accession>A0A3B3S2K7</accession>
<name>A0A3B3S2K7_9TELE</name>
<reference evidence="3" key="2">
    <citation type="submission" date="2025-09" db="UniProtKB">
        <authorList>
            <consortium name="Ensembl"/>
        </authorList>
    </citation>
    <scope>IDENTIFICATION</scope>
</reference>
<feature type="compositionally biased region" description="Basic and acidic residues" evidence="1">
    <location>
        <begin position="218"/>
        <end position="243"/>
    </location>
</feature>
<dbReference type="PANTHER" id="PTHR37984:SF7">
    <property type="entry name" value="INTEGRASE CATALYTIC DOMAIN-CONTAINING PROTEIN"/>
    <property type="match status" value="1"/>
</dbReference>